<comment type="caution">
    <text evidence="8">The sequence shown here is derived from an EMBL/GenBank/DDBJ whole genome shotgun (WGS) entry which is preliminary data.</text>
</comment>
<dbReference type="EMBL" id="JABBWM010000001">
    <property type="protein sequence ID" value="KAG2120731.1"/>
    <property type="molecule type" value="Genomic_DNA"/>
</dbReference>
<evidence type="ECO:0000256" key="1">
    <source>
        <dbReference type="ARBA" id="ARBA00004141"/>
    </source>
</evidence>
<name>A0A9P7FKK8_9AGAM</name>
<dbReference type="Gene3D" id="1.20.1730.10">
    <property type="entry name" value="Sodium/glucose cotransporter"/>
    <property type="match status" value="1"/>
</dbReference>
<evidence type="ECO:0000256" key="7">
    <source>
        <dbReference type="SAM" id="Phobius"/>
    </source>
</evidence>
<gene>
    <name evidence="8" type="ORF">F5147DRAFT_663075</name>
</gene>
<keyword evidence="5 7" id="KW-1133">Transmembrane helix</keyword>
<dbReference type="InterPro" id="IPR038377">
    <property type="entry name" value="Na/Glc_symporter_sf"/>
</dbReference>
<evidence type="ECO:0000256" key="4">
    <source>
        <dbReference type="ARBA" id="ARBA00022692"/>
    </source>
</evidence>
<dbReference type="GO" id="GO:0015204">
    <property type="term" value="F:urea transmembrane transporter activity"/>
    <property type="evidence" value="ECO:0007669"/>
    <property type="project" value="InterPro"/>
</dbReference>
<dbReference type="AlphaFoldDB" id="A0A9P7FKK8"/>
<protein>
    <submittedName>
        <fullName evidence="8">Uncharacterized protein</fullName>
    </submittedName>
</protein>
<evidence type="ECO:0000256" key="6">
    <source>
        <dbReference type="ARBA" id="ARBA00023136"/>
    </source>
</evidence>
<dbReference type="PANTHER" id="PTHR46154">
    <property type="match status" value="1"/>
</dbReference>
<dbReference type="GO" id="GO:0005886">
    <property type="term" value="C:plasma membrane"/>
    <property type="evidence" value="ECO:0007669"/>
    <property type="project" value="TreeGrafter"/>
</dbReference>
<comment type="subcellular location">
    <subcellularLocation>
        <location evidence="1">Membrane</location>
        <topology evidence="1">Multi-pass membrane protein</topology>
    </subcellularLocation>
</comment>
<dbReference type="Proteomes" id="UP000823399">
    <property type="component" value="Unassembled WGS sequence"/>
</dbReference>
<evidence type="ECO:0000313" key="9">
    <source>
        <dbReference type="Proteomes" id="UP000823399"/>
    </source>
</evidence>
<keyword evidence="4 7" id="KW-0812">Transmembrane</keyword>
<dbReference type="OrthoDB" id="2690973at2759"/>
<accession>A0A9P7FKK8</accession>
<feature type="transmembrane region" description="Helical" evidence="7">
    <location>
        <begin position="7"/>
        <end position="29"/>
    </location>
</feature>
<dbReference type="InterPro" id="IPR001734">
    <property type="entry name" value="Na/solute_symporter"/>
</dbReference>
<dbReference type="PANTHER" id="PTHR46154:SF4">
    <property type="entry name" value="UREA ACTIVE TRANSPORTER"/>
    <property type="match status" value="1"/>
</dbReference>
<dbReference type="InterPro" id="IPR031155">
    <property type="entry name" value="DUR"/>
</dbReference>
<keyword evidence="9" id="KW-1185">Reference proteome</keyword>
<dbReference type="RefSeq" id="XP_041300107.1">
    <property type="nucleotide sequence ID" value="XM_041434848.1"/>
</dbReference>
<evidence type="ECO:0000256" key="3">
    <source>
        <dbReference type="ARBA" id="ARBA00022448"/>
    </source>
</evidence>
<sequence length="91" mass="9775">MFATFGLVVNLIVSSMLLLGGSAVVNAITGMNIHAASFLIPLGVCIYVILGGLRATFKLRWCLAGIIATDTKTVETRIVVLKDWELGGKYF</sequence>
<dbReference type="GeneID" id="64697107"/>
<evidence type="ECO:0000313" key="8">
    <source>
        <dbReference type="EMBL" id="KAG2120731.1"/>
    </source>
</evidence>
<keyword evidence="6 7" id="KW-0472">Membrane</keyword>
<keyword evidence="3" id="KW-0813">Transport</keyword>
<evidence type="ECO:0000256" key="2">
    <source>
        <dbReference type="ARBA" id="ARBA00006434"/>
    </source>
</evidence>
<feature type="transmembrane region" description="Helical" evidence="7">
    <location>
        <begin position="35"/>
        <end position="53"/>
    </location>
</feature>
<dbReference type="PROSITE" id="PS50283">
    <property type="entry name" value="NA_SOLUT_SYMP_3"/>
    <property type="match status" value="1"/>
</dbReference>
<comment type="similarity">
    <text evidence="2">Belongs to the sodium:solute symporter (SSF) (TC 2.A.21) family.</text>
</comment>
<organism evidence="8 9">
    <name type="scientific">Suillus discolor</name>
    <dbReference type="NCBI Taxonomy" id="1912936"/>
    <lineage>
        <taxon>Eukaryota</taxon>
        <taxon>Fungi</taxon>
        <taxon>Dikarya</taxon>
        <taxon>Basidiomycota</taxon>
        <taxon>Agaricomycotina</taxon>
        <taxon>Agaricomycetes</taxon>
        <taxon>Agaricomycetidae</taxon>
        <taxon>Boletales</taxon>
        <taxon>Suillineae</taxon>
        <taxon>Suillaceae</taxon>
        <taxon>Suillus</taxon>
    </lineage>
</organism>
<proteinExistence type="inferred from homology"/>
<reference evidence="8" key="1">
    <citation type="journal article" date="2020" name="New Phytol.">
        <title>Comparative genomics reveals dynamic genome evolution in host specialist ectomycorrhizal fungi.</title>
        <authorList>
            <person name="Lofgren L.A."/>
            <person name="Nguyen N.H."/>
            <person name="Vilgalys R."/>
            <person name="Ruytinx J."/>
            <person name="Liao H.L."/>
            <person name="Branco S."/>
            <person name="Kuo A."/>
            <person name="LaButti K."/>
            <person name="Lipzen A."/>
            <person name="Andreopoulos W."/>
            <person name="Pangilinan J."/>
            <person name="Riley R."/>
            <person name="Hundley H."/>
            <person name="Na H."/>
            <person name="Barry K."/>
            <person name="Grigoriev I.V."/>
            <person name="Stajich J.E."/>
            <person name="Kennedy P.G."/>
        </authorList>
    </citation>
    <scope>NUCLEOTIDE SEQUENCE</scope>
    <source>
        <strain evidence="8">FC423</strain>
    </source>
</reference>
<evidence type="ECO:0000256" key="5">
    <source>
        <dbReference type="ARBA" id="ARBA00022989"/>
    </source>
</evidence>